<dbReference type="EMBL" id="LAZR01001013">
    <property type="protein sequence ID" value="KKN52564.1"/>
    <property type="molecule type" value="Genomic_DNA"/>
</dbReference>
<comment type="caution">
    <text evidence="1">The sequence shown here is derived from an EMBL/GenBank/DDBJ whole genome shotgun (WGS) entry which is preliminary data.</text>
</comment>
<name>A0A0F9RC96_9ZZZZ</name>
<sequence>MKDKVVVVRTVTKEGEAKESQVTLSMPEDLTEASREWSKDSVFKLACRMFVLDKTNAERVALRGGEAKLARKEASDLAKQLLADPELLAKIKKQLS</sequence>
<proteinExistence type="predicted"/>
<dbReference type="AlphaFoldDB" id="A0A0F9RC96"/>
<gene>
    <name evidence="1" type="ORF">LCGC14_0611160</name>
</gene>
<evidence type="ECO:0000313" key="1">
    <source>
        <dbReference type="EMBL" id="KKN52564.1"/>
    </source>
</evidence>
<accession>A0A0F9RC96</accession>
<protein>
    <submittedName>
        <fullName evidence="1">Uncharacterized protein</fullName>
    </submittedName>
</protein>
<organism evidence="1">
    <name type="scientific">marine sediment metagenome</name>
    <dbReference type="NCBI Taxonomy" id="412755"/>
    <lineage>
        <taxon>unclassified sequences</taxon>
        <taxon>metagenomes</taxon>
        <taxon>ecological metagenomes</taxon>
    </lineage>
</organism>
<reference evidence="1" key="1">
    <citation type="journal article" date="2015" name="Nature">
        <title>Complex archaea that bridge the gap between prokaryotes and eukaryotes.</title>
        <authorList>
            <person name="Spang A."/>
            <person name="Saw J.H."/>
            <person name="Jorgensen S.L."/>
            <person name="Zaremba-Niedzwiedzka K."/>
            <person name="Martijn J."/>
            <person name="Lind A.E."/>
            <person name="van Eijk R."/>
            <person name="Schleper C."/>
            <person name="Guy L."/>
            <person name="Ettema T.J."/>
        </authorList>
    </citation>
    <scope>NUCLEOTIDE SEQUENCE</scope>
</reference>